<evidence type="ECO:0000256" key="10">
    <source>
        <dbReference type="ARBA" id="ARBA00042242"/>
    </source>
</evidence>
<dbReference type="SUPFAM" id="SSF56059">
    <property type="entry name" value="Glutathione synthetase ATP-binding domain-like"/>
    <property type="match status" value="1"/>
</dbReference>
<dbReference type="GO" id="GO:0046872">
    <property type="term" value="F:metal ion binding"/>
    <property type="evidence" value="ECO:0007669"/>
    <property type="project" value="InterPro"/>
</dbReference>
<dbReference type="InterPro" id="IPR011054">
    <property type="entry name" value="Rudment_hybrid_motif"/>
</dbReference>
<comment type="catalytic activity">
    <reaction evidence="12">
        <text>5-phospho-beta-D-ribosylamine + glycine + ATP = N(1)-(5-phospho-beta-D-ribosyl)glycinamide + ADP + phosphate + H(+)</text>
        <dbReference type="Rhea" id="RHEA:17453"/>
        <dbReference type="ChEBI" id="CHEBI:15378"/>
        <dbReference type="ChEBI" id="CHEBI:30616"/>
        <dbReference type="ChEBI" id="CHEBI:43474"/>
        <dbReference type="ChEBI" id="CHEBI:57305"/>
        <dbReference type="ChEBI" id="CHEBI:58681"/>
        <dbReference type="ChEBI" id="CHEBI:143788"/>
        <dbReference type="ChEBI" id="CHEBI:456216"/>
        <dbReference type="EC" id="6.3.4.13"/>
    </reaction>
</comment>
<dbReference type="InterPro" id="IPR020562">
    <property type="entry name" value="PRibGlycinamide_synth_N"/>
</dbReference>
<proteinExistence type="inferred from homology"/>
<evidence type="ECO:0000256" key="11">
    <source>
        <dbReference type="ARBA" id="ARBA00042864"/>
    </source>
</evidence>
<dbReference type="InterPro" id="IPR020559">
    <property type="entry name" value="PRibGlycinamide_synth_CS"/>
</dbReference>
<evidence type="ECO:0000256" key="4">
    <source>
        <dbReference type="ARBA" id="ARBA00013255"/>
    </source>
</evidence>
<dbReference type="AlphaFoldDB" id="A0A098R1S2"/>
<evidence type="ECO:0000256" key="9">
    <source>
        <dbReference type="ARBA" id="ARBA00038345"/>
    </source>
</evidence>
<dbReference type="Gene3D" id="3.40.50.20">
    <property type="match status" value="1"/>
</dbReference>
<evidence type="ECO:0000256" key="2">
    <source>
        <dbReference type="ARBA" id="ARBA00001946"/>
    </source>
</evidence>
<dbReference type="InterPro" id="IPR000115">
    <property type="entry name" value="PRibGlycinamide_synth"/>
</dbReference>
<keyword evidence="7 12" id="KW-0658">Purine biosynthesis</keyword>
<comment type="similarity">
    <text evidence="9 12">Belongs to the GARS family.</text>
</comment>
<comment type="caution">
    <text evidence="15">The sequence shown here is derived from an EMBL/GenBank/DDBJ whole genome shotgun (WGS) entry which is preliminary data.</text>
</comment>
<dbReference type="EC" id="6.3.4.13" evidence="4 12"/>
<organism evidence="15 16">
    <name type="scientific">Spirochaeta lutea</name>
    <dbReference type="NCBI Taxonomy" id="1480694"/>
    <lineage>
        <taxon>Bacteria</taxon>
        <taxon>Pseudomonadati</taxon>
        <taxon>Spirochaetota</taxon>
        <taxon>Spirochaetia</taxon>
        <taxon>Spirochaetales</taxon>
        <taxon>Spirochaetaceae</taxon>
        <taxon>Spirochaeta</taxon>
    </lineage>
</organism>
<dbReference type="InterPro" id="IPR013815">
    <property type="entry name" value="ATP_grasp_subdomain_1"/>
</dbReference>
<evidence type="ECO:0000256" key="1">
    <source>
        <dbReference type="ARBA" id="ARBA00001936"/>
    </source>
</evidence>
<dbReference type="InterPro" id="IPR020561">
    <property type="entry name" value="PRibGlycinamid_synth_ATP-grasp"/>
</dbReference>
<protein>
    <recommendedName>
        <fullName evidence="4 12">Phosphoribosylamine--glycine ligase</fullName>
        <ecNumber evidence="4 12">6.3.4.13</ecNumber>
    </recommendedName>
    <alternativeName>
        <fullName evidence="12">GARS</fullName>
    </alternativeName>
    <alternativeName>
        <fullName evidence="10 12">Glycinamide ribonucleotide synthetase</fullName>
    </alternativeName>
    <alternativeName>
        <fullName evidence="11 12">Phosphoribosylglycinamide synthetase</fullName>
    </alternativeName>
</protein>
<evidence type="ECO:0000256" key="12">
    <source>
        <dbReference type="HAMAP-Rule" id="MF_00138"/>
    </source>
</evidence>
<dbReference type="HAMAP" id="MF_00138">
    <property type="entry name" value="GARS"/>
    <property type="match status" value="1"/>
</dbReference>
<keyword evidence="16" id="KW-1185">Reference proteome</keyword>
<dbReference type="OrthoDB" id="9807240at2"/>
<evidence type="ECO:0000259" key="14">
    <source>
        <dbReference type="PROSITE" id="PS50975"/>
    </source>
</evidence>
<dbReference type="Pfam" id="PF02843">
    <property type="entry name" value="GARS_C"/>
    <property type="match status" value="1"/>
</dbReference>
<dbReference type="GO" id="GO:0006189">
    <property type="term" value="P:'de novo' IMP biosynthetic process"/>
    <property type="evidence" value="ECO:0007669"/>
    <property type="project" value="UniProtKB-UniRule"/>
</dbReference>
<evidence type="ECO:0000256" key="13">
    <source>
        <dbReference type="PROSITE-ProRule" id="PRU00409"/>
    </source>
</evidence>
<evidence type="ECO:0000313" key="16">
    <source>
        <dbReference type="Proteomes" id="UP000029692"/>
    </source>
</evidence>
<dbReference type="Proteomes" id="UP000029692">
    <property type="component" value="Unassembled WGS sequence"/>
</dbReference>
<dbReference type="PANTHER" id="PTHR43472">
    <property type="entry name" value="PHOSPHORIBOSYLAMINE--GLYCINE LIGASE"/>
    <property type="match status" value="1"/>
</dbReference>
<dbReference type="InterPro" id="IPR037123">
    <property type="entry name" value="PRibGlycinamide_synth_C_sf"/>
</dbReference>
<keyword evidence="5 12" id="KW-0436">Ligase</keyword>
<feature type="domain" description="ATP-grasp" evidence="14">
    <location>
        <begin position="108"/>
        <end position="307"/>
    </location>
</feature>
<comment type="pathway">
    <text evidence="3 12">Purine metabolism; IMP biosynthesis via de novo pathway; N(1)-(5-phospho-D-ribosyl)glycinamide from 5-phospho-alpha-D-ribose 1-diphosphate: step 2/2.</text>
</comment>
<dbReference type="Pfam" id="PF02844">
    <property type="entry name" value="GARS_N"/>
    <property type="match status" value="1"/>
</dbReference>
<dbReference type="eggNOG" id="COG0151">
    <property type="taxonomic scope" value="Bacteria"/>
</dbReference>
<dbReference type="Pfam" id="PF01071">
    <property type="entry name" value="GARS_A"/>
    <property type="match status" value="1"/>
</dbReference>
<dbReference type="SUPFAM" id="SSF51246">
    <property type="entry name" value="Rudiment single hybrid motif"/>
    <property type="match status" value="1"/>
</dbReference>
<gene>
    <name evidence="12" type="primary">purD</name>
    <name evidence="15" type="ORF">DC28_02995</name>
</gene>
<dbReference type="GO" id="GO:0009113">
    <property type="term" value="P:purine nucleobase biosynthetic process"/>
    <property type="evidence" value="ECO:0007669"/>
    <property type="project" value="InterPro"/>
</dbReference>
<evidence type="ECO:0000256" key="5">
    <source>
        <dbReference type="ARBA" id="ARBA00022598"/>
    </source>
</evidence>
<dbReference type="GO" id="GO:0005524">
    <property type="term" value="F:ATP binding"/>
    <property type="evidence" value="ECO:0007669"/>
    <property type="project" value="UniProtKB-UniRule"/>
</dbReference>
<sequence length="415" mass="44892">MKVLVVGNGAREHAIAWQFARSKRNTGLFVAPGNAGTESFAMNLPEVSGEDSSAVIQACKKHEIDLVFVGPEVPLSNGLVDDLQVEGIPAVGPRKLAAQLESSKAFSKRFMEKYGIPTAKAEIVENEQDLRSIINGIDSKVVLKKSGLAAGKGVFESENKEALLEFGIPALEDGPLLVEEFLSGYEVSVFALTDGVSYKLLPPCTDYKKAGDGNTGLNTGGMGAICPVPWIEPGGMDAIQEQLVEPTFHGFTQEGFDYRGVVYFGVMMTQDGPKLLEYNVRFGDPEAQVLLPLIENDFCNLAEAMVEQNLDQLDLRLSDKTALCVVVASPGYPESYKKDLPVSLPKINQQQLIFHASTYKANETVYTKGGRCFSAVGLGRELLEARSTAYPAAAGITFPGAWFRHDIGDRIFGTV</sequence>
<dbReference type="GO" id="GO:0004637">
    <property type="term" value="F:phosphoribosylamine-glycine ligase activity"/>
    <property type="evidence" value="ECO:0007669"/>
    <property type="project" value="UniProtKB-UniRule"/>
</dbReference>
<dbReference type="SMART" id="SM01209">
    <property type="entry name" value="GARS_A"/>
    <property type="match status" value="1"/>
</dbReference>
<comment type="cofactor">
    <cofactor evidence="1">
        <name>Mn(2+)</name>
        <dbReference type="ChEBI" id="CHEBI:29035"/>
    </cofactor>
</comment>
<dbReference type="UniPathway" id="UPA00074">
    <property type="reaction ID" value="UER00125"/>
</dbReference>
<dbReference type="InterPro" id="IPR016185">
    <property type="entry name" value="PreATP-grasp_dom_sf"/>
</dbReference>
<dbReference type="InterPro" id="IPR011761">
    <property type="entry name" value="ATP-grasp"/>
</dbReference>
<dbReference type="PROSITE" id="PS00184">
    <property type="entry name" value="GARS"/>
    <property type="match status" value="1"/>
</dbReference>
<reference evidence="15 16" key="1">
    <citation type="submission" date="2014-05" db="EMBL/GenBank/DDBJ databases">
        <title>De novo Genome Sequence of Spirocheata sp.</title>
        <authorList>
            <person name="Shivani Y."/>
            <person name="Subhash Y."/>
            <person name="Tushar L."/>
            <person name="Sasikala C."/>
            <person name="Ramana C.V."/>
        </authorList>
    </citation>
    <scope>NUCLEOTIDE SEQUENCE [LARGE SCALE GENOMIC DNA]</scope>
    <source>
        <strain evidence="15 16">JC230</strain>
    </source>
</reference>
<dbReference type="PANTHER" id="PTHR43472:SF1">
    <property type="entry name" value="PHOSPHORIBOSYLAMINE--GLYCINE LIGASE, CHLOROPLASTIC"/>
    <property type="match status" value="1"/>
</dbReference>
<evidence type="ECO:0000256" key="8">
    <source>
        <dbReference type="ARBA" id="ARBA00022840"/>
    </source>
</evidence>
<evidence type="ECO:0000256" key="3">
    <source>
        <dbReference type="ARBA" id="ARBA00005174"/>
    </source>
</evidence>
<keyword evidence="8 13" id="KW-0067">ATP-binding</keyword>
<comment type="cofactor">
    <cofactor evidence="2">
        <name>Mg(2+)</name>
        <dbReference type="ChEBI" id="CHEBI:18420"/>
    </cofactor>
</comment>
<dbReference type="Gene3D" id="3.30.470.20">
    <property type="entry name" value="ATP-grasp fold, B domain"/>
    <property type="match status" value="1"/>
</dbReference>
<dbReference type="Gene3D" id="3.30.1490.20">
    <property type="entry name" value="ATP-grasp fold, A domain"/>
    <property type="match status" value="1"/>
</dbReference>
<dbReference type="Gene3D" id="3.90.600.10">
    <property type="entry name" value="Phosphoribosylglycinamide synthetase, C-terminal domain"/>
    <property type="match status" value="1"/>
</dbReference>
<dbReference type="EMBL" id="JNUP01000023">
    <property type="protein sequence ID" value="KGE73623.1"/>
    <property type="molecule type" value="Genomic_DNA"/>
</dbReference>
<keyword evidence="6 13" id="KW-0547">Nucleotide-binding</keyword>
<dbReference type="SUPFAM" id="SSF52440">
    <property type="entry name" value="PreATP-grasp domain"/>
    <property type="match status" value="1"/>
</dbReference>
<name>A0A098R1S2_9SPIO</name>
<dbReference type="PROSITE" id="PS50975">
    <property type="entry name" value="ATP_GRASP"/>
    <property type="match status" value="1"/>
</dbReference>
<dbReference type="SMART" id="SM01210">
    <property type="entry name" value="GARS_C"/>
    <property type="match status" value="1"/>
</dbReference>
<evidence type="ECO:0000256" key="7">
    <source>
        <dbReference type="ARBA" id="ARBA00022755"/>
    </source>
</evidence>
<dbReference type="STRING" id="1480694.DC28_02995"/>
<evidence type="ECO:0000256" key="6">
    <source>
        <dbReference type="ARBA" id="ARBA00022741"/>
    </source>
</evidence>
<evidence type="ECO:0000313" key="15">
    <source>
        <dbReference type="EMBL" id="KGE73623.1"/>
    </source>
</evidence>
<accession>A0A098R1S2</accession>
<dbReference type="NCBIfam" id="TIGR00877">
    <property type="entry name" value="purD"/>
    <property type="match status" value="1"/>
</dbReference>
<dbReference type="InterPro" id="IPR020560">
    <property type="entry name" value="PRibGlycinamide_synth_C-dom"/>
</dbReference>
<dbReference type="RefSeq" id="WP_037545586.1">
    <property type="nucleotide sequence ID" value="NZ_JNUP01000023.1"/>
</dbReference>